<dbReference type="EMBL" id="METD01000001">
    <property type="protein sequence ID" value="OGB73549.1"/>
    <property type="molecule type" value="Genomic_DNA"/>
</dbReference>
<evidence type="ECO:0000256" key="5">
    <source>
        <dbReference type="ARBA" id="ARBA00023284"/>
    </source>
</evidence>
<dbReference type="InterPro" id="IPR036188">
    <property type="entry name" value="FAD/NAD-bd_sf"/>
</dbReference>
<keyword evidence="1" id="KW-0285">Flavoprotein</keyword>
<accession>A0A1F4NQ19</accession>
<dbReference type="PANTHER" id="PTHR48105">
    <property type="entry name" value="THIOREDOXIN REDUCTASE 1-RELATED-RELATED"/>
    <property type="match status" value="1"/>
</dbReference>
<keyword evidence="4" id="KW-1015">Disulfide bond</keyword>
<dbReference type="PRINTS" id="PR00469">
    <property type="entry name" value="PNDRDTASEII"/>
</dbReference>
<proteinExistence type="predicted"/>
<evidence type="ECO:0000256" key="2">
    <source>
        <dbReference type="ARBA" id="ARBA00022827"/>
    </source>
</evidence>
<dbReference type="InterPro" id="IPR008255">
    <property type="entry name" value="Pyr_nucl-diS_OxRdtase_2_AS"/>
</dbReference>
<keyword evidence="2" id="KW-0274">FAD</keyword>
<keyword evidence="5" id="KW-0676">Redox-active center</keyword>
<protein>
    <recommendedName>
        <fullName evidence="6">FAD/NAD(P)-binding domain-containing protein</fullName>
    </recommendedName>
</protein>
<name>A0A1F4NQ19_UNCK3</name>
<evidence type="ECO:0000313" key="8">
    <source>
        <dbReference type="Proteomes" id="UP000178085"/>
    </source>
</evidence>
<dbReference type="GO" id="GO:0016668">
    <property type="term" value="F:oxidoreductase activity, acting on a sulfur group of donors, NAD(P) as acceptor"/>
    <property type="evidence" value="ECO:0007669"/>
    <property type="project" value="UniProtKB-ARBA"/>
</dbReference>
<dbReference type="InterPro" id="IPR023753">
    <property type="entry name" value="FAD/NAD-binding_dom"/>
</dbReference>
<evidence type="ECO:0000259" key="6">
    <source>
        <dbReference type="Pfam" id="PF07992"/>
    </source>
</evidence>
<dbReference type="PROSITE" id="PS00573">
    <property type="entry name" value="PYRIDINE_REDOX_2"/>
    <property type="match status" value="1"/>
</dbReference>
<evidence type="ECO:0000313" key="7">
    <source>
        <dbReference type="EMBL" id="OGB73549.1"/>
    </source>
</evidence>
<evidence type="ECO:0000256" key="1">
    <source>
        <dbReference type="ARBA" id="ARBA00022630"/>
    </source>
</evidence>
<dbReference type="AlphaFoldDB" id="A0A1F4NQ19"/>
<dbReference type="Gene3D" id="3.50.50.60">
    <property type="entry name" value="FAD/NAD(P)-binding domain"/>
    <property type="match status" value="2"/>
</dbReference>
<feature type="domain" description="FAD/NAD(P)-binding" evidence="6">
    <location>
        <begin position="4"/>
        <end position="283"/>
    </location>
</feature>
<sequence length="315" mass="34029">MKNYDVIIVGAGAAGLSAALYSTRRKLSTLVLSRDLGGQTATTMDIENYPGVDFSTGPDLMSRFAKQAQKFGAEIRLEGVTKIDKAENGFVLLGELGEEYHAKALILAFGKSHRHLDVPGETEFMNKGVVYCATCDAPLFEGKTVAVVGGGNSAMDAVILLSKIASKIYLIHRRNEFRAEEILIDRVKADSKIELVLNSTVQEIKGDQFVNAVRVITPTGPKELPVEGVFVEVGQQIFTDFVKDLVQLNDAGEIMVDNFNQTSCSGLFAAGDVTIVPFKQTVISAGEGAKAALAAYNYLQGRHPGDRFADQGYIK</sequence>
<dbReference type="PRINTS" id="PR00368">
    <property type="entry name" value="FADPNR"/>
</dbReference>
<reference evidence="7 8" key="1">
    <citation type="journal article" date="2016" name="Nat. Commun.">
        <title>Thousands of microbial genomes shed light on interconnected biogeochemical processes in an aquifer system.</title>
        <authorList>
            <person name="Anantharaman K."/>
            <person name="Brown C.T."/>
            <person name="Hug L.A."/>
            <person name="Sharon I."/>
            <person name="Castelle C.J."/>
            <person name="Probst A.J."/>
            <person name="Thomas B.C."/>
            <person name="Singh A."/>
            <person name="Wilkins M.J."/>
            <person name="Karaoz U."/>
            <person name="Brodie E.L."/>
            <person name="Williams K.H."/>
            <person name="Hubbard S.S."/>
            <person name="Banfield J.F."/>
        </authorList>
    </citation>
    <scope>NUCLEOTIDE SEQUENCE [LARGE SCALE GENOMIC DNA]</scope>
</reference>
<gene>
    <name evidence="7" type="ORF">A3K51_01695</name>
</gene>
<comment type="caution">
    <text evidence="7">The sequence shown here is derived from an EMBL/GenBank/DDBJ whole genome shotgun (WGS) entry which is preliminary data.</text>
</comment>
<keyword evidence="3" id="KW-0560">Oxidoreductase</keyword>
<organism evidence="7 8">
    <name type="scientific">candidate division Kazan bacterium RIFCSPLOWO2_01_FULL_45_19</name>
    <dbReference type="NCBI Taxonomy" id="1798538"/>
    <lineage>
        <taxon>Bacteria</taxon>
        <taxon>Bacteria division Kazan-3B-28</taxon>
    </lineage>
</organism>
<dbReference type="SUPFAM" id="SSF51905">
    <property type="entry name" value="FAD/NAD(P)-binding domain"/>
    <property type="match status" value="1"/>
</dbReference>
<dbReference type="Pfam" id="PF07992">
    <property type="entry name" value="Pyr_redox_2"/>
    <property type="match status" value="1"/>
</dbReference>
<dbReference type="Proteomes" id="UP000178085">
    <property type="component" value="Unassembled WGS sequence"/>
</dbReference>
<evidence type="ECO:0000256" key="4">
    <source>
        <dbReference type="ARBA" id="ARBA00023157"/>
    </source>
</evidence>
<dbReference type="InterPro" id="IPR050097">
    <property type="entry name" value="Ferredoxin-NADP_redctase_2"/>
</dbReference>
<evidence type="ECO:0000256" key="3">
    <source>
        <dbReference type="ARBA" id="ARBA00023002"/>
    </source>
</evidence>